<organism evidence="2 3">
    <name type="scientific">Clostridium grantii DSM 8605</name>
    <dbReference type="NCBI Taxonomy" id="1121316"/>
    <lineage>
        <taxon>Bacteria</taxon>
        <taxon>Bacillati</taxon>
        <taxon>Bacillota</taxon>
        <taxon>Clostridia</taxon>
        <taxon>Eubacteriales</taxon>
        <taxon>Clostridiaceae</taxon>
        <taxon>Clostridium</taxon>
    </lineage>
</organism>
<dbReference type="PANTHER" id="PTHR30383">
    <property type="entry name" value="THIOESTERASE 1/PROTEASE 1/LYSOPHOSPHOLIPASE L1"/>
    <property type="match status" value="1"/>
</dbReference>
<dbReference type="InterPro" id="IPR013830">
    <property type="entry name" value="SGNH_hydro"/>
</dbReference>
<keyword evidence="2" id="KW-0378">Hydrolase</keyword>
<dbReference type="Pfam" id="PF13472">
    <property type="entry name" value="Lipase_GDSL_2"/>
    <property type="match status" value="1"/>
</dbReference>
<evidence type="ECO:0000313" key="3">
    <source>
        <dbReference type="Proteomes" id="UP000184447"/>
    </source>
</evidence>
<dbReference type="GO" id="GO:0016787">
    <property type="term" value="F:hydrolase activity"/>
    <property type="evidence" value="ECO:0007669"/>
    <property type="project" value="UniProtKB-KW"/>
</dbReference>
<evidence type="ECO:0000259" key="1">
    <source>
        <dbReference type="Pfam" id="PF13472"/>
    </source>
</evidence>
<dbReference type="OrthoDB" id="1652311at2"/>
<dbReference type="STRING" id="1121316.SAMN02745207_03500"/>
<dbReference type="EMBL" id="FQXM01000026">
    <property type="protein sequence ID" value="SHH96821.1"/>
    <property type="molecule type" value="Genomic_DNA"/>
</dbReference>
<evidence type="ECO:0000313" key="2">
    <source>
        <dbReference type="EMBL" id="SHH96821.1"/>
    </source>
</evidence>
<reference evidence="2 3" key="1">
    <citation type="submission" date="2016-11" db="EMBL/GenBank/DDBJ databases">
        <authorList>
            <person name="Jaros S."/>
            <person name="Januszkiewicz K."/>
            <person name="Wedrychowicz H."/>
        </authorList>
    </citation>
    <scope>NUCLEOTIDE SEQUENCE [LARGE SCALE GENOMIC DNA]</scope>
    <source>
        <strain evidence="2 3">DSM 8605</strain>
    </source>
</reference>
<sequence>MKIAKKILFVCLILICFINMNTLNSFGQIYMQQKLKNLDKTSIDETLENLTKNDIFKRIGKCRETNIETFIEQVYAKVQLKEKENTSQITKKNIGKNVDYNEVFKNDVFIGDSITDGLSCYGVLNDDLIITKTGMHVYEALNLIDTIVNKNPDNVYIHLGINDIDTSFTSEIYAGYYLKLIKELKEKLPNTNIYIQSILPVIPVATKAKAVLNNEYIDEYNDQIIELAKSENVNYLNIGEILENEDESIYAKDGIHFKETFYNKWLDYIILMSKKGEI</sequence>
<dbReference type="SUPFAM" id="SSF52266">
    <property type="entry name" value="SGNH hydrolase"/>
    <property type="match status" value="1"/>
</dbReference>
<feature type="domain" description="SGNH hydrolase-type esterase" evidence="1">
    <location>
        <begin position="109"/>
        <end position="262"/>
    </location>
</feature>
<dbReference type="InterPro" id="IPR036514">
    <property type="entry name" value="SGNH_hydro_sf"/>
</dbReference>
<dbReference type="Proteomes" id="UP000184447">
    <property type="component" value="Unassembled WGS sequence"/>
</dbReference>
<protein>
    <submittedName>
        <fullName evidence="2">GDSL-like Lipase/Acylhydrolase</fullName>
    </submittedName>
</protein>
<proteinExistence type="predicted"/>
<accession>A0A1M5XAJ2</accession>
<dbReference type="InterPro" id="IPR051532">
    <property type="entry name" value="Ester_Hydrolysis_Enzymes"/>
</dbReference>
<dbReference type="AlphaFoldDB" id="A0A1M5XAJ2"/>
<keyword evidence="3" id="KW-1185">Reference proteome</keyword>
<name>A0A1M5XAJ2_9CLOT</name>
<gene>
    <name evidence="2" type="ORF">SAMN02745207_03500</name>
</gene>
<dbReference type="RefSeq" id="WP_073340042.1">
    <property type="nucleotide sequence ID" value="NZ_FQXM01000026.1"/>
</dbReference>
<dbReference type="Gene3D" id="3.40.50.1110">
    <property type="entry name" value="SGNH hydrolase"/>
    <property type="match status" value="1"/>
</dbReference>